<gene>
    <name evidence="2" type="ORF">ILUMI_18298</name>
</gene>
<keyword evidence="3" id="KW-1185">Reference proteome</keyword>
<comment type="caution">
    <text evidence="2">The sequence shown here is derived from an EMBL/GenBank/DDBJ whole genome shotgun (WGS) entry which is preliminary data.</text>
</comment>
<reference evidence="2" key="1">
    <citation type="submission" date="2019-08" db="EMBL/GenBank/DDBJ databases">
        <title>The genome of the North American firefly Photinus pyralis.</title>
        <authorList>
            <consortium name="Photinus pyralis genome working group"/>
            <person name="Fallon T.R."/>
            <person name="Sander Lower S.E."/>
            <person name="Weng J.-K."/>
        </authorList>
    </citation>
    <scope>NUCLEOTIDE SEQUENCE</scope>
    <source>
        <strain evidence="2">TRF0915ILg1</strain>
        <tissue evidence="2">Whole body</tissue>
    </source>
</reference>
<feature type="region of interest" description="Disordered" evidence="1">
    <location>
        <begin position="70"/>
        <end position="116"/>
    </location>
</feature>
<proteinExistence type="predicted"/>
<name>A0A8K0CQH1_IGNLU</name>
<protein>
    <submittedName>
        <fullName evidence="2">Uncharacterized protein</fullName>
    </submittedName>
</protein>
<organism evidence="2 3">
    <name type="scientific">Ignelater luminosus</name>
    <name type="common">Cucubano</name>
    <name type="synonym">Pyrophorus luminosus</name>
    <dbReference type="NCBI Taxonomy" id="2038154"/>
    <lineage>
        <taxon>Eukaryota</taxon>
        <taxon>Metazoa</taxon>
        <taxon>Ecdysozoa</taxon>
        <taxon>Arthropoda</taxon>
        <taxon>Hexapoda</taxon>
        <taxon>Insecta</taxon>
        <taxon>Pterygota</taxon>
        <taxon>Neoptera</taxon>
        <taxon>Endopterygota</taxon>
        <taxon>Coleoptera</taxon>
        <taxon>Polyphaga</taxon>
        <taxon>Elateriformia</taxon>
        <taxon>Elateroidea</taxon>
        <taxon>Elateridae</taxon>
        <taxon>Agrypninae</taxon>
        <taxon>Pyrophorini</taxon>
        <taxon>Ignelater</taxon>
    </lineage>
</organism>
<evidence type="ECO:0000313" key="3">
    <source>
        <dbReference type="Proteomes" id="UP000801492"/>
    </source>
</evidence>
<feature type="compositionally biased region" description="Low complexity" evidence="1">
    <location>
        <begin position="84"/>
        <end position="93"/>
    </location>
</feature>
<dbReference type="Proteomes" id="UP000801492">
    <property type="component" value="Unassembled WGS sequence"/>
</dbReference>
<evidence type="ECO:0000256" key="1">
    <source>
        <dbReference type="SAM" id="MobiDB-lite"/>
    </source>
</evidence>
<accession>A0A8K0CQH1</accession>
<sequence>ARWCPASGKSTWRLGTITHKFGKLHYHVNLDGESYCLKRHYNQLLRVTVNYPQPKKVTIYTLALPMDEPDQLQPKLAEPPDWLQPEPAEVPEVQPFPQPIPKRLARARRASRKLQD</sequence>
<dbReference type="AlphaFoldDB" id="A0A8K0CQH1"/>
<feature type="compositionally biased region" description="Basic residues" evidence="1">
    <location>
        <begin position="103"/>
        <end position="116"/>
    </location>
</feature>
<feature type="non-terminal residue" evidence="2">
    <location>
        <position position="1"/>
    </location>
</feature>
<evidence type="ECO:0000313" key="2">
    <source>
        <dbReference type="EMBL" id="KAF2887875.1"/>
    </source>
</evidence>
<dbReference type="EMBL" id="VTPC01081301">
    <property type="protein sequence ID" value="KAF2887875.1"/>
    <property type="molecule type" value="Genomic_DNA"/>
</dbReference>